<dbReference type="InterPro" id="IPR023214">
    <property type="entry name" value="HAD_sf"/>
</dbReference>
<dbReference type="GO" id="GO:0000287">
    <property type="term" value="F:magnesium ion binding"/>
    <property type="evidence" value="ECO:0007669"/>
    <property type="project" value="TreeGrafter"/>
</dbReference>
<proteinExistence type="predicted"/>
<evidence type="ECO:0000313" key="2">
    <source>
        <dbReference type="Proteomes" id="UP001216390"/>
    </source>
</evidence>
<evidence type="ECO:0000313" key="1">
    <source>
        <dbReference type="EMBL" id="WCO67419.1"/>
    </source>
</evidence>
<dbReference type="RefSeq" id="WP_272736940.1">
    <property type="nucleotide sequence ID" value="NZ_CP116942.1"/>
</dbReference>
<gene>
    <name evidence="1" type="ORF">PO878_01635</name>
</gene>
<organism evidence="1 2">
    <name type="scientific">Iamia majanohamensis</name>
    <dbReference type="NCBI Taxonomy" id="467976"/>
    <lineage>
        <taxon>Bacteria</taxon>
        <taxon>Bacillati</taxon>
        <taxon>Actinomycetota</taxon>
        <taxon>Acidimicrobiia</taxon>
        <taxon>Acidimicrobiales</taxon>
        <taxon>Iamiaceae</taxon>
        <taxon>Iamia</taxon>
    </lineage>
</organism>
<keyword evidence="1" id="KW-0378">Hydrolase</keyword>
<protein>
    <submittedName>
        <fullName evidence="1">HAD family hydrolase</fullName>
    </submittedName>
</protein>
<dbReference type="GO" id="GO:0005829">
    <property type="term" value="C:cytosol"/>
    <property type="evidence" value="ECO:0007669"/>
    <property type="project" value="TreeGrafter"/>
</dbReference>
<dbReference type="PANTHER" id="PTHR10000">
    <property type="entry name" value="PHOSPHOSERINE PHOSPHATASE"/>
    <property type="match status" value="1"/>
</dbReference>
<dbReference type="PANTHER" id="PTHR10000:SF8">
    <property type="entry name" value="HAD SUPERFAMILY HYDROLASE-LIKE, TYPE 3"/>
    <property type="match status" value="1"/>
</dbReference>
<dbReference type="Gene3D" id="3.30.1240.10">
    <property type="match status" value="1"/>
</dbReference>
<dbReference type="Gene3D" id="3.40.50.1000">
    <property type="entry name" value="HAD superfamily/HAD-like"/>
    <property type="match status" value="1"/>
</dbReference>
<dbReference type="Pfam" id="PF08282">
    <property type="entry name" value="Hydrolase_3"/>
    <property type="match status" value="1"/>
</dbReference>
<accession>A0AAF0BWG5</accession>
<name>A0AAF0BWG5_9ACTN</name>
<keyword evidence="2" id="KW-1185">Reference proteome</keyword>
<sequence>MSAAPSVSLVVTDLDGTFWHTDDRIDPAVVDAVRTLSERDVPLLVATGRRLTTTRGPLARVGLTPPAVVLNGALGVDLADGSRFHRAPYPTEQAVAVLAAFRSVGRDPVVYIDHPDVDAVLSATPSTHPDHAAAIGGPPHDLDRVVAEEAVLGFSLIGVPHGQCVEAADAVGATAETHLDRSLEFAGMGTITVAPHGQSKWDGVLAFCAARGLDPDRVLALGDGTNDVELLDGAAVALVPEVAHPVALDRADHVIGAAADGGWVAVLDHLG</sequence>
<dbReference type="Proteomes" id="UP001216390">
    <property type="component" value="Chromosome"/>
</dbReference>
<reference evidence="1" key="1">
    <citation type="submission" date="2023-01" db="EMBL/GenBank/DDBJ databases">
        <title>The diversity of Class Acidimicrobiia in South China Sea sediment environments and the proposal of Iamia marina sp. nov., a novel species of the genus Iamia.</title>
        <authorList>
            <person name="He Y."/>
            <person name="Tian X."/>
        </authorList>
    </citation>
    <scope>NUCLEOTIDE SEQUENCE</scope>
    <source>
        <strain evidence="1">DSM 19957</strain>
    </source>
</reference>
<dbReference type="InterPro" id="IPR036412">
    <property type="entry name" value="HAD-like_sf"/>
</dbReference>
<dbReference type="GO" id="GO:0016791">
    <property type="term" value="F:phosphatase activity"/>
    <property type="evidence" value="ECO:0007669"/>
    <property type="project" value="TreeGrafter"/>
</dbReference>
<dbReference type="AlphaFoldDB" id="A0AAF0BWG5"/>
<dbReference type="SUPFAM" id="SSF56784">
    <property type="entry name" value="HAD-like"/>
    <property type="match status" value="1"/>
</dbReference>
<dbReference type="KEGG" id="ima:PO878_01635"/>
<dbReference type="EMBL" id="CP116942">
    <property type="protein sequence ID" value="WCO67419.1"/>
    <property type="molecule type" value="Genomic_DNA"/>
</dbReference>